<keyword evidence="2" id="KW-1185">Reference proteome</keyword>
<protein>
    <submittedName>
        <fullName evidence="1">Uncharacterized protein</fullName>
    </submittedName>
</protein>
<reference evidence="2" key="1">
    <citation type="journal article" date="2015" name="Nat. Genet.">
        <title>The genome and transcriptome of the zoonotic hookworm Ancylostoma ceylanicum identify infection-specific gene families.</title>
        <authorList>
            <person name="Schwarz E.M."/>
            <person name="Hu Y."/>
            <person name="Antoshechkin I."/>
            <person name="Miller M.M."/>
            <person name="Sternberg P.W."/>
            <person name="Aroian R.V."/>
        </authorList>
    </citation>
    <scope>NUCLEOTIDE SEQUENCE</scope>
    <source>
        <strain evidence="2">HY135</strain>
    </source>
</reference>
<evidence type="ECO:0000313" key="2">
    <source>
        <dbReference type="Proteomes" id="UP000024635"/>
    </source>
</evidence>
<gene>
    <name evidence="1" type="primary">Acey_s0197.g1579</name>
    <name evidence="1" type="ORF">Y032_0197g1579</name>
</gene>
<name>A0A016SNB0_9BILA</name>
<proteinExistence type="predicted"/>
<evidence type="ECO:0000313" key="1">
    <source>
        <dbReference type="EMBL" id="EYB92173.1"/>
    </source>
</evidence>
<comment type="caution">
    <text evidence="1">The sequence shown here is derived from an EMBL/GenBank/DDBJ whole genome shotgun (WGS) entry which is preliminary data.</text>
</comment>
<accession>A0A016SNB0</accession>
<sequence length="166" mass="18898">MSKWRALDSPFVVQMSRSPSIARITTATAMEQQMYHTCGDYGHDENCNIEALQPLTDVSRNKYSNNHLPATRTLPIPNAMLGSASRAVLTVAIFLVCAHILLQSDFFLTPVIGNDSDKNSNIAYGLRFGELLEVYSRTYKADKSVLEKMFELYEKQVYTFIKRMRF</sequence>
<dbReference type="AlphaFoldDB" id="A0A016SNB0"/>
<dbReference type="EMBL" id="JARK01001533">
    <property type="protein sequence ID" value="EYB92173.1"/>
    <property type="molecule type" value="Genomic_DNA"/>
</dbReference>
<organism evidence="1 2">
    <name type="scientific">Ancylostoma ceylanicum</name>
    <dbReference type="NCBI Taxonomy" id="53326"/>
    <lineage>
        <taxon>Eukaryota</taxon>
        <taxon>Metazoa</taxon>
        <taxon>Ecdysozoa</taxon>
        <taxon>Nematoda</taxon>
        <taxon>Chromadorea</taxon>
        <taxon>Rhabditida</taxon>
        <taxon>Rhabditina</taxon>
        <taxon>Rhabditomorpha</taxon>
        <taxon>Strongyloidea</taxon>
        <taxon>Ancylostomatidae</taxon>
        <taxon>Ancylostomatinae</taxon>
        <taxon>Ancylostoma</taxon>
    </lineage>
</organism>
<dbReference type="Proteomes" id="UP000024635">
    <property type="component" value="Unassembled WGS sequence"/>
</dbReference>